<name>A0A4C2EM55_9EURY</name>
<organism evidence="2 3">
    <name type="scientific">Haloarcula mannanilytica</name>
    <dbReference type="NCBI Taxonomy" id="2509225"/>
    <lineage>
        <taxon>Archaea</taxon>
        <taxon>Methanobacteriati</taxon>
        <taxon>Methanobacteriota</taxon>
        <taxon>Stenosarchaea group</taxon>
        <taxon>Halobacteria</taxon>
        <taxon>Halobacteriales</taxon>
        <taxon>Haloarculaceae</taxon>
        <taxon>Haloarcula</taxon>
    </lineage>
</organism>
<dbReference type="RefSeq" id="WP_137685128.1">
    <property type="nucleotide sequence ID" value="NZ_BIXZ01000009.1"/>
</dbReference>
<dbReference type="AlphaFoldDB" id="A0A4C2EM55"/>
<keyword evidence="3" id="KW-1185">Reference proteome</keyword>
<dbReference type="OrthoDB" id="197035at2157"/>
<evidence type="ECO:0000313" key="2">
    <source>
        <dbReference type="EMBL" id="GCF15668.1"/>
    </source>
</evidence>
<comment type="caution">
    <text evidence="2">The sequence shown here is derived from an EMBL/GenBank/DDBJ whole genome shotgun (WGS) entry which is preliminary data.</text>
</comment>
<dbReference type="Pfam" id="PF19810">
    <property type="entry name" value="HFX_2341_N"/>
    <property type="match status" value="1"/>
</dbReference>
<reference evidence="2 3" key="1">
    <citation type="submission" date="2019-02" db="EMBL/GenBank/DDBJ databases">
        <title>Haloarcula mannanilyticum sp. nov., a mannan degrading haloarchaeon isolated from commercial salt.</title>
        <authorList>
            <person name="Enomoto S."/>
            <person name="Shimane Y."/>
            <person name="Kamekura M."/>
            <person name="Ito T."/>
            <person name="Moriya O."/>
            <person name="Ihara K."/>
            <person name="Takahashi-Ando N."/>
            <person name="Fukushima Y."/>
            <person name="Yoshida Y."/>
            <person name="Usama R."/>
            <person name="Takai K."/>
            <person name="Minegishi H."/>
        </authorList>
    </citation>
    <scope>NUCLEOTIDE SEQUENCE [LARGE SCALE GENOMIC DNA]</scope>
    <source>
        <strain evidence="2 3">MD130-1</strain>
    </source>
</reference>
<dbReference type="InterPro" id="IPR046260">
    <property type="entry name" value="HFX_2341-like_N"/>
</dbReference>
<gene>
    <name evidence="2" type="ORF">Harman_36030</name>
</gene>
<protein>
    <recommendedName>
        <fullName evidence="1">HFX-2341-like N-terminal domain-containing protein</fullName>
    </recommendedName>
</protein>
<dbReference type="EMBL" id="BIXZ01000009">
    <property type="protein sequence ID" value="GCF15668.1"/>
    <property type="molecule type" value="Genomic_DNA"/>
</dbReference>
<dbReference type="Proteomes" id="UP000304382">
    <property type="component" value="Unassembled WGS sequence"/>
</dbReference>
<evidence type="ECO:0000313" key="3">
    <source>
        <dbReference type="Proteomes" id="UP000304382"/>
    </source>
</evidence>
<sequence length="302" mass="34677">MTERVHIIPVGFDFERLIYPISQGQMEADRVVLITHEGDPDDEATSKAAQLASNMTRRLEDSFKLIDVEVQRESIEIEGMFDYETLYPMAYDYILDELKADNEVFVNISSMPRTVAFAFATAADSIIAEFQEDMDEIRDRLHTYYVSPEEYLVHRMMEVLENAADTLDDLKQYEDLTVHSQYEEIVQLLDRINESGVTEGARDLDGQMYVEFPSSPGSDVEDFEKTILNFLFGKDPIASTSALAEQLAEEEGEEYDESFRSRVQYNVSKLDEKGYVDREKVGNSLETQLSTMGRMWVETHRG</sequence>
<feature type="domain" description="HFX-2341-like N-terminal" evidence="1">
    <location>
        <begin position="4"/>
        <end position="151"/>
    </location>
</feature>
<accession>A0A4C2EM55</accession>
<dbReference type="Gene3D" id="3.40.50.11700">
    <property type="match status" value="1"/>
</dbReference>
<proteinExistence type="predicted"/>
<evidence type="ECO:0000259" key="1">
    <source>
        <dbReference type="Pfam" id="PF19810"/>
    </source>
</evidence>